<reference evidence="1 2" key="1">
    <citation type="submission" date="2017-02" db="EMBL/GenBank/DDBJ databases">
        <title>Draft genome sequence of Haemophilus felis CCUG 31170 type strain.</title>
        <authorList>
            <person name="Engstrom-Jakobsson H."/>
            <person name="Salva-Serra F."/>
            <person name="Thorell K."/>
            <person name="Gonzales-Siles L."/>
            <person name="Karlsson R."/>
            <person name="Boulund F."/>
            <person name="Engstrand L."/>
            <person name="Kristiansson E."/>
            <person name="Moore E."/>
        </authorList>
    </citation>
    <scope>NUCLEOTIDE SEQUENCE [LARGE SCALE GENOMIC DNA]</scope>
    <source>
        <strain evidence="1 2">CCUG 31170</strain>
    </source>
</reference>
<dbReference type="EMBL" id="MUYB01000036">
    <property type="protein sequence ID" value="OOS02472.1"/>
    <property type="molecule type" value="Genomic_DNA"/>
</dbReference>
<name>A0A1T0AXE9_9PAST</name>
<keyword evidence="2" id="KW-1185">Reference proteome</keyword>
<accession>A0A1T0AXE9</accession>
<evidence type="ECO:0000313" key="2">
    <source>
        <dbReference type="Proteomes" id="UP000190023"/>
    </source>
</evidence>
<organism evidence="1 2">
    <name type="scientific">[Haemophilus] felis</name>
    <dbReference type="NCBI Taxonomy" id="123822"/>
    <lineage>
        <taxon>Bacteria</taxon>
        <taxon>Pseudomonadati</taxon>
        <taxon>Pseudomonadota</taxon>
        <taxon>Gammaproteobacteria</taxon>
        <taxon>Pasteurellales</taxon>
        <taxon>Pasteurellaceae</taxon>
    </lineage>
</organism>
<protein>
    <submittedName>
        <fullName evidence="1">Uncharacterized protein</fullName>
    </submittedName>
</protein>
<sequence length="72" mass="8283">MNDSELQSYAYSLIVAFETKRKMQARPHTVKQIRVINSYIRAYLKAKKSGILDALNVIKDSETVNQRILQLA</sequence>
<dbReference type="Proteomes" id="UP000190023">
    <property type="component" value="Unassembled WGS sequence"/>
</dbReference>
<comment type="caution">
    <text evidence="1">The sequence shown here is derived from an EMBL/GenBank/DDBJ whole genome shotgun (WGS) entry which is preliminary data.</text>
</comment>
<dbReference type="AlphaFoldDB" id="A0A1T0AXE9"/>
<evidence type="ECO:0000313" key="1">
    <source>
        <dbReference type="EMBL" id="OOS02472.1"/>
    </source>
</evidence>
<gene>
    <name evidence="1" type="ORF">B0188_08585</name>
</gene>
<proteinExistence type="predicted"/>